<dbReference type="EMBL" id="BKCJ010002222">
    <property type="protein sequence ID" value="GEU47114.1"/>
    <property type="molecule type" value="Genomic_DNA"/>
</dbReference>
<gene>
    <name evidence="1" type="ORF">Tci_019092</name>
</gene>
<sequence>MGYYFYFPPENKVIVTRSERTTRAPNRLSLNIEVEDDEVGDLGEAANYKDAMIDPDKVFVMRHGNVIKMIKSQTGYVFVVNEGAVDWKSKKQTIIAMHLA</sequence>
<name>A0A6L2KGX0_TANCI</name>
<organism evidence="1">
    <name type="scientific">Tanacetum cinerariifolium</name>
    <name type="common">Dalmatian daisy</name>
    <name type="synonym">Chrysanthemum cinerariifolium</name>
    <dbReference type="NCBI Taxonomy" id="118510"/>
    <lineage>
        <taxon>Eukaryota</taxon>
        <taxon>Viridiplantae</taxon>
        <taxon>Streptophyta</taxon>
        <taxon>Embryophyta</taxon>
        <taxon>Tracheophyta</taxon>
        <taxon>Spermatophyta</taxon>
        <taxon>Magnoliopsida</taxon>
        <taxon>eudicotyledons</taxon>
        <taxon>Gunneridae</taxon>
        <taxon>Pentapetalae</taxon>
        <taxon>asterids</taxon>
        <taxon>campanulids</taxon>
        <taxon>Asterales</taxon>
        <taxon>Asteraceae</taxon>
        <taxon>Asteroideae</taxon>
        <taxon>Anthemideae</taxon>
        <taxon>Anthemidinae</taxon>
        <taxon>Tanacetum</taxon>
    </lineage>
</organism>
<proteinExistence type="predicted"/>
<reference evidence="1" key="1">
    <citation type="journal article" date="2019" name="Sci. Rep.">
        <title>Draft genome of Tanacetum cinerariifolium, the natural source of mosquito coil.</title>
        <authorList>
            <person name="Yamashiro T."/>
            <person name="Shiraishi A."/>
            <person name="Satake H."/>
            <person name="Nakayama K."/>
        </authorList>
    </citation>
    <scope>NUCLEOTIDE SEQUENCE</scope>
</reference>
<protein>
    <submittedName>
        <fullName evidence="1">Uncharacterized protein</fullName>
    </submittedName>
</protein>
<accession>A0A6L2KGX0</accession>
<dbReference type="AlphaFoldDB" id="A0A6L2KGX0"/>
<evidence type="ECO:0000313" key="1">
    <source>
        <dbReference type="EMBL" id="GEU47114.1"/>
    </source>
</evidence>
<comment type="caution">
    <text evidence="1">The sequence shown here is derived from an EMBL/GenBank/DDBJ whole genome shotgun (WGS) entry which is preliminary data.</text>
</comment>